<evidence type="ECO:0000313" key="3">
    <source>
        <dbReference type="Proteomes" id="UP000029391"/>
    </source>
</evidence>
<keyword evidence="3" id="KW-1185">Reference proteome</keyword>
<proteinExistence type="predicted"/>
<keyword evidence="1" id="KW-0472">Membrane</keyword>
<dbReference type="AlphaFoldDB" id="A0A091BCB7"/>
<dbReference type="eggNOG" id="COG3242">
    <property type="taxonomic scope" value="Bacteria"/>
</dbReference>
<keyword evidence="1" id="KW-1133">Transmembrane helix</keyword>
<organism evidence="2 3">
    <name type="scientific">Arenimonas composti TR7-09 = DSM 18010</name>
    <dbReference type="NCBI Taxonomy" id="1121013"/>
    <lineage>
        <taxon>Bacteria</taxon>
        <taxon>Pseudomonadati</taxon>
        <taxon>Pseudomonadota</taxon>
        <taxon>Gammaproteobacteria</taxon>
        <taxon>Lysobacterales</taxon>
        <taxon>Lysobacteraceae</taxon>
        <taxon>Arenimonas</taxon>
    </lineage>
</organism>
<feature type="transmembrane region" description="Helical" evidence="1">
    <location>
        <begin position="41"/>
        <end position="59"/>
    </location>
</feature>
<evidence type="ECO:0000256" key="1">
    <source>
        <dbReference type="SAM" id="Phobius"/>
    </source>
</evidence>
<dbReference type="STRING" id="1121013.GCA_000426365_01969"/>
<dbReference type="RefSeq" id="WP_026817804.1">
    <property type="nucleotide sequence ID" value="NZ_AWXU01000020.1"/>
</dbReference>
<dbReference type="Proteomes" id="UP000029391">
    <property type="component" value="Unassembled WGS sequence"/>
</dbReference>
<sequence>MKELLAALCLVAVLEGLLLFAVPRFWRHAMAEMTHWHPARLRRVGAVLLLIGLAALYLVKTSS</sequence>
<evidence type="ECO:0008006" key="4">
    <source>
        <dbReference type="Google" id="ProtNLM"/>
    </source>
</evidence>
<evidence type="ECO:0000313" key="2">
    <source>
        <dbReference type="EMBL" id="KFN50318.1"/>
    </source>
</evidence>
<dbReference type="PANTHER" id="PTHR38602">
    <property type="entry name" value="INNER MEMBRANE PROTEIN-RELATED"/>
    <property type="match status" value="1"/>
</dbReference>
<dbReference type="Pfam" id="PF09838">
    <property type="entry name" value="DUF2065"/>
    <property type="match status" value="1"/>
</dbReference>
<protein>
    <recommendedName>
        <fullName evidence="4">DUF2065 domain-containing protein</fullName>
    </recommendedName>
</protein>
<dbReference type="PANTHER" id="PTHR38602:SF1">
    <property type="entry name" value="INNER MEMBRANE PROTEIN"/>
    <property type="match status" value="1"/>
</dbReference>
<accession>A0A091BCB7</accession>
<name>A0A091BCB7_9GAMM</name>
<comment type="caution">
    <text evidence="2">The sequence shown here is derived from an EMBL/GenBank/DDBJ whole genome shotgun (WGS) entry which is preliminary data.</text>
</comment>
<keyword evidence="1" id="KW-0812">Transmembrane</keyword>
<dbReference type="InterPro" id="IPR019201">
    <property type="entry name" value="DUF2065"/>
</dbReference>
<gene>
    <name evidence="2" type="ORF">P873_06480</name>
</gene>
<dbReference type="EMBL" id="AWXU01000020">
    <property type="protein sequence ID" value="KFN50318.1"/>
    <property type="molecule type" value="Genomic_DNA"/>
</dbReference>
<reference evidence="2 3" key="1">
    <citation type="submission" date="2013-09" db="EMBL/GenBank/DDBJ databases">
        <title>Genome sequencing of Arenimonas composti.</title>
        <authorList>
            <person name="Chen F."/>
            <person name="Wang G."/>
        </authorList>
    </citation>
    <scope>NUCLEOTIDE SEQUENCE [LARGE SCALE GENOMIC DNA]</scope>
    <source>
        <strain evidence="2 3">TR7-09</strain>
    </source>
</reference>